<evidence type="ECO:0000313" key="5">
    <source>
        <dbReference type="EMBL" id="PWW81034.1"/>
    </source>
</evidence>
<name>A0A317T333_9CHLB</name>
<evidence type="ECO:0000313" key="6">
    <source>
        <dbReference type="Proteomes" id="UP000246278"/>
    </source>
</evidence>
<dbReference type="OrthoDB" id="9798098at2"/>
<dbReference type="PROSITE" id="PS00198">
    <property type="entry name" value="4FE4S_FER_1"/>
    <property type="match status" value="1"/>
</dbReference>
<dbReference type="SUPFAM" id="SSF54862">
    <property type="entry name" value="4Fe-4S ferredoxins"/>
    <property type="match status" value="1"/>
</dbReference>
<dbReference type="Pfam" id="PF00037">
    <property type="entry name" value="Fer4"/>
    <property type="match status" value="1"/>
</dbReference>
<comment type="caution">
    <text evidence="5">The sequence shown here is derived from an EMBL/GenBank/DDBJ whole genome shotgun (WGS) entry which is preliminary data.</text>
</comment>
<dbReference type="RefSeq" id="WP_110024292.1">
    <property type="nucleotide sequence ID" value="NZ_PDNZ01000011.1"/>
</dbReference>
<feature type="domain" description="4Fe-4S ferredoxin-type" evidence="4">
    <location>
        <begin position="32"/>
        <end position="64"/>
    </location>
</feature>
<accession>A0A317T333</accession>
<organism evidence="5 6">
    <name type="scientific">Prosthecochloris marina</name>
    <dbReference type="NCBI Taxonomy" id="2017681"/>
    <lineage>
        <taxon>Bacteria</taxon>
        <taxon>Pseudomonadati</taxon>
        <taxon>Chlorobiota</taxon>
        <taxon>Chlorobiia</taxon>
        <taxon>Chlorobiales</taxon>
        <taxon>Chlorobiaceae</taxon>
        <taxon>Prosthecochloris</taxon>
    </lineage>
</organism>
<evidence type="ECO:0000256" key="1">
    <source>
        <dbReference type="ARBA" id="ARBA00022723"/>
    </source>
</evidence>
<gene>
    <name evidence="5" type="ORF">CR164_12270</name>
</gene>
<protein>
    <submittedName>
        <fullName evidence="5">Ferredoxin</fullName>
    </submittedName>
</protein>
<dbReference type="InterPro" id="IPR017896">
    <property type="entry name" value="4Fe4S_Fe-S-bd"/>
</dbReference>
<keyword evidence="6" id="KW-1185">Reference proteome</keyword>
<dbReference type="InterPro" id="IPR017900">
    <property type="entry name" value="4Fe4S_Fe_S_CS"/>
</dbReference>
<dbReference type="GO" id="GO:0051536">
    <property type="term" value="F:iron-sulfur cluster binding"/>
    <property type="evidence" value="ECO:0007669"/>
    <property type="project" value="UniProtKB-KW"/>
</dbReference>
<evidence type="ECO:0000256" key="3">
    <source>
        <dbReference type="ARBA" id="ARBA00023014"/>
    </source>
</evidence>
<evidence type="ECO:0000259" key="4">
    <source>
        <dbReference type="PROSITE" id="PS51379"/>
    </source>
</evidence>
<dbReference type="Gene3D" id="3.30.70.20">
    <property type="match status" value="1"/>
</dbReference>
<sequence>MAYTINPDACVMCDSCRTACPRNAIKAHETEKTYVIDANLCNDCGNMSAIRCVPQCPSEAIAKT</sequence>
<keyword evidence="1" id="KW-0479">Metal-binding</keyword>
<dbReference type="EMBL" id="PDNZ01000011">
    <property type="protein sequence ID" value="PWW81034.1"/>
    <property type="molecule type" value="Genomic_DNA"/>
</dbReference>
<feature type="domain" description="4Fe-4S ferredoxin-type" evidence="4">
    <location>
        <begin position="1"/>
        <end position="30"/>
    </location>
</feature>
<dbReference type="AlphaFoldDB" id="A0A317T333"/>
<evidence type="ECO:0000256" key="2">
    <source>
        <dbReference type="ARBA" id="ARBA00023004"/>
    </source>
</evidence>
<proteinExistence type="predicted"/>
<keyword evidence="2" id="KW-0408">Iron</keyword>
<dbReference type="GO" id="GO:0046872">
    <property type="term" value="F:metal ion binding"/>
    <property type="evidence" value="ECO:0007669"/>
    <property type="project" value="UniProtKB-KW"/>
</dbReference>
<keyword evidence="3" id="KW-0411">Iron-sulfur</keyword>
<dbReference type="PROSITE" id="PS51379">
    <property type="entry name" value="4FE4S_FER_2"/>
    <property type="match status" value="2"/>
</dbReference>
<dbReference type="Proteomes" id="UP000246278">
    <property type="component" value="Unassembled WGS sequence"/>
</dbReference>
<reference evidence="6" key="1">
    <citation type="submission" date="2017-10" db="EMBL/GenBank/DDBJ databases">
        <authorList>
            <person name="Gaisin V.A."/>
            <person name="Rysina M.S."/>
            <person name="Grouzdev D.S."/>
        </authorList>
    </citation>
    <scope>NUCLEOTIDE SEQUENCE [LARGE SCALE GENOMIC DNA]</scope>
    <source>
        <strain evidence="6">V1</strain>
    </source>
</reference>